<keyword evidence="10" id="KW-1185">Reference proteome</keyword>
<reference evidence="9 10" key="1">
    <citation type="submission" date="2021-01" db="EMBL/GenBank/DDBJ databases">
        <title>Whole genome shotgun sequence of Actinoplanes couchii NBRC 106145.</title>
        <authorList>
            <person name="Komaki H."/>
            <person name="Tamura T."/>
        </authorList>
    </citation>
    <scope>NUCLEOTIDE SEQUENCE [LARGE SCALE GENOMIC DNA]</scope>
    <source>
        <strain evidence="9 10">NBRC 106145</strain>
    </source>
</reference>
<organism evidence="9 10">
    <name type="scientific">Actinoplanes couchii</name>
    <dbReference type="NCBI Taxonomy" id="403638"/>
    <lineage>
        <taxon>Bacteria</taxon>
        <taxon>Bacillati</taxon>
        <taxon>Actinomycetota</taxon>
        <taxon>Actinomycetes</taxon>
        <taxon>Micromonosporales</taxon>
        <taxon>Micromonosporaceae</taxon>
        <taxon>Actinoplanes</taxon>
    </lineage>
</organism>
<gene>
    <name evidence="9" type="primary">fic</name>
    <name evidence="9" type="ORF">Aco03nite_014480</name>
</gene>
<keyword evidence="4" id="KW-0067">ATP-binding</keyword>
<name>A0ABQ3X3G2_9ACTN</name>
<evidence type="ECO:0000259" key="8">
    <source>
        <dbReference type="PROSITE" id="PS51459"/>
    </source>
</evidence>
<comment type="catalytic activity">
    <reaction evidence="7">
        <text>L-tyrosyl-[protein] + ATP = O-(5'-adenylyl)-L-tyrosyl-[protein] + diphosphate</text>
        <dbReference type="Rhea" id="RHEA:54288"/>
        <dbReference type="Rhea" id="RHEA-COMP:10136"/>
        <dbReference type="Rhea" id="RHEA-COMP:13846"/>
        <dbReference type="ChEBI" id="CHEBI:30616"/>
        <dbReference type="ChEBI" id="CHEBI:33019"/>
        <dbReference type="ChEBI" id="CHEBI:46858"/>
        <dbReference type="ChEBI" id="CHEBI:83624"/>
        <dbReference type="EC" id="2.7.7.108"/>
    </reaction>
</comment>
<keyword evidence="1" id="KW-0808">Transferase</keyword>
<dbReference type="EC" id="2.7.7.108" evidence="5"/>
<dbReference type="PANTHER" id="PTHR39560">
    <property type="entry name" value="PROTEIN ADENYLYLTRANSFERASE FIC-RELATED"/>
    <property type="match status" value="1"/>
</dbReference>
<dbReference type="PROSITE" id="PS51459">
    <property type="entry name" value="FIDO"/>
    <property type="match status" value="1"/>
</dbReference>
<evidence type="ECO:0000256" key="4">
    <source>
        <dbReference type="ARBA" id="ARBA00022840"/>
    </source>
</evidence>
<accession>A0ABQ3X3G2</accession>
<dbReference type="EMBL" id="BOMG01000026">
    <property type="protein sequence ID" value="GID53044.1"/>
    <property type="molecule type" value="Genomic_DNA"/>
</dbReference>
<keyword evidence="2" id="KW-0548">Nucleotidyltransferase</keyword>
<dbReference type="Gene3D" id="1.10.3290.10">
    <property type="entry name" value="Fido-like domain"/>
    <property type="match status" value="1"/>
</dbReference>
<evidence type="ECO:0000256" key="2">
    <source>
        <dbReference type="ARBA" id="ARBA00022695"/>
    </source>
</evidence>
<comment type="caution">
    <text evidence="9">The sequence shown here is derived from an EMBL/GenBank/DDBJ whole genome shotgun (WGS) entry which is preliminary data.</text>
</comment>
<proteinExistence type="predicted"/>
<dbReference type="Pfam" id="PF02661">
    <property type="entry name" value="Fic"/>
    <property type="match status" value="1"/>
</dbReference>
<protein>
    <recommendedName>
        <fullName evidence="5">protein adenylyltransferase</fullName>
        <ecNumber evidence="5">2.7.7.108</ecNumber>
    </recommendedName>
</protein>
<feature type="domain" description="Fido" evidence="8">
    <location>
        <begin position="49"/>
        <end position="193"/>
    </location>
</feature>
<evidence type="ECO:0000256" key="5">
    <source>
        <dbReference type="ARBA" id="ARBA00034531"/>
    </source>
</evidence>
<sequence length="193" mass="21834">MTDPYLTPGTDCLANRLGITDSARLSEVEFRIVSVRDVQAARTSIPGGYGLTHLQAFHRFLFQDLYLWAGKTRTVDISKPGARFCHWRFIDDQVGAVLSELEEEEYLIGLKHDIFVNRLAHYYGELNVLHPFREGNGRTLRAFLRQVGAAAGFQLDWSELSKTENIEACRVHLNTADITMLVTVLRPIVSRLG</sequence>
<comment type="catalytic activity">
    <reaction evidence="6">
        <text>L-threonyl-[protein] + ATP = 3-O-(5'-adenylyl)-L-threonyl-[protein] + diphosphate</text>
        <dbReference type="Rhea" id="RHEA:54292"/>
        <dbReference type="Rhea" id="RHEA-COMP:11060"/>
        <dbReference type="Rhea" id="RHEA-COMP:13847"/>
        <dbReference type="ChEBI" id="CHEBI:30013"/>
        <dbReference type="ChEBI" id="CHEBI:30616"/>
        <dbReference type="ChEBI" id="CHEBI:33019"/>
        <dbReference type="ChEBI" id="CHEBI:138113"/>
        <dbReference type="EC" id="2.7.7.108"/>
    </reaction>
</comment>
<keyword evidence="3" id="KW-0547">Nucleotide-binding</keyword>
<evidence type="ECO:0000313" key="9">
    <source>
        <dbReference type="EMBL" id="GID53044.1"/>
    </source>
</evidence>
<dbReference type="PANTHER" id="PTHR39560:SF1">
    <property type="entry name" value="PROTEIN ADENYLYLTRANSFERASE FIC-RELATED"/>
    <property type="match status" value="1"/>
</dbReference>
<evidence type="ECO:0000313" key="10">
    <source>
        <dbReference type="Proteomes" id="UP000612282"/>
    </source>
</evidence>
<evidence type="ECO:0000256" key="3">
    <source>
        <dbReference type="ARBA" id="ARBA00022741"/>
    </source>
</evidence>
<dbReference type="InterPro" id="IPR036597">
    <property type="entry name" value="Fido-like_dom_sf"/>
</dbReference>
<dbReference type="InterPro" id="IPR003812">
    <property type="entry name" value="Fido"/>
</dbReference>
<dbReference type="SUPFAM" id="SSF140931">
    <property type="entry name" value="Fic-like"/>
    <property type="match status" value="1"/>
</dbReference>
<evidence type="ECO:0000256" key="7">
    <source>
        <dbReference type="ARBA" id="ARBA00048696"/>
    </source>
</evidence>
<evidence type="ECO:0000256" key="1">
    <source>
        <dbReference type="ARBA" id="ARBA00022679"/>
    </source>
</evidence>
<evidence type="ECO:0000256" key="6">
    <source>
        <dbReference type="ARBA" id="ARBA00047939"/>
    </source>
</evidence>
<dbReference type="Proteomes" id="UP000612282">
    <property type="component" value="Unassembled WGS sequence"/>
</dbReference>